<proteinExistence type="predicted"/>
<evidence type="ECO:0000313" key="2">
    <source>
        <dbReference type="Proteomes" id="UP000475862"/>
    </source>
</evidence>
<organism evidence="1 2">
    <name type="scientific">Aphis glycines</name>
    <name type="common">Soybean aphid</name>
    <dbReference type="NCBI Taxonomy" id="307491"/>
    <lineage>
        <taxon>Eukaryota</taxon>
        <taxon>Metazoa</taxon>
        <taxon>Ecdysozoa</taxon>
        <taxon>Arthropoda</taxon>
        <taxon>Hexapoda</taxon>
        <taxon>Insecta</taxon>
        <taxon>Pterygota</taxon>
        <taxon>Neoptera</taxon>
        <taxon>Paraneoptera</taxon>
        <taxon>Hemiptera</taxon>
        <taxon>Sternorrhyncha</taxon>
        <taxon>Aphidomorpha</taxon>
        <taxon>Aphidoidea</taxon>
        <taxon>Aphididae</taxon>
        <taxon>Aphidini</taxon>
        <taxon>Aphis</taxon>
        <taxon>Aphis</taxon>
    </lineage>
</organism>
<dbReference type="AlphaFoldDB" id="A0A6G0TEB9"/>
<reference evidence="1 2" key="1">
    <citation type="submission" date="2019-08" db="EMBL/GenBank/DDBJ databases">
        <title>The genome of the soybean aphid Biotype 1, its phylome, world population structure and adaptation to the North American continent.</title>
        <authorList>
            <person name="Giordano R."/>
            <person name="Donthu R.K."/>
            <person name="Hernandez A.G."/>
            <person name="Wright C.L."/>
            <person name="Zimin A.V."/>
        </authorList>
    </citation>
    <scope>NUCLEOTIDE SEQUENCE [LARGE SCALE GENOMIC DNA]</scope>
    <source>
        <tissue evidence="1">Whole aphids</tissue>
    </source>
</reference>
<protein>
    <submittedName>
        <fullName evidence="1">Uncharacterized protein</fullName>
    </submittedName>
</protein>
<comment type="caution">
    <text evidence="1">The sequence shown here is derived from an EMBL/GenBank/DDBJ whole genome shotgun (WGS) entry which is preliminary data.</text>
</comment>
<sequence>MARMNFILQMLDIILKTQILHYFNASQCKIWNWRSKKCCIRVFFDSAKQFGFSRIDRKSDHHKCKHAVRSLLNILLDQKHPTSFGNQQSSHNQQSFEIPVFLIDIIWFITVKFYFENIKVPSKKNFISEYGRKPQSASKLLNAIAISDGCTWMERAEFIERIFIKNDFSPNTSLLLFIQSLNFCPELLTNEGFL</sequence>
<keyword evidence="2" id="KW-1185">Reference proteome</keyword>
<accession>A0A6G0TEB9</accession>
<dbReference type="EMBL" id="VYZN01000042">
    <property type="protein sequence ID" value="KAE9530507.1"/>
    <property type="molecule type" value="Genomic_DNA"/>
</dbReference>
<dbReference type="Proteomes" id="UP000475862">
    <property type="component" value="Unassembled WGS sequence"/>
</dbReference>
<gene>
    <name evidence="1" type="ORF">AGLY_010969</name>
</gene>
<name>A0A6G0TEB9_APHGL</name>
<evidence type="ECO:0000313" key="1">
    <source>
        <dbReference type="EMBL" id="KAE9530507.1"/>
    </source>
</evidence>